<organism evidence="4 5">
    <name type="scientific">Manihot esculenta</name>
    <name type="common">Cassava</name>
    <name type="synonym">Jatropha manihot</name>
    <dbReference type="NCBI Taxonomy" id="3983"/>
    <lineage>
        <taxon>Eukaryota</taxon>
        <taxon>Viridiplantae</taxon>
        <taxon>Streptophyta</taxon>
        <taxon>Embryophyta</taxon>
        <taxon>Tracheophyta</taxon>
        <taxon>Spermatophyta</taxon>
        <taxon>Magnoliopsida</taxon>
        <taxon>eudicotyledons</taxon>
        <taxon>Gunneridae</taxon>
        <taxon>Pentapetalae</taxon>
        <taxon>rosids</taxon>
        <taxon>fabids</taxon>
        <taxon>Malpighiales</taxon>
        <taxon>Euphorbiaceae</taxon>
        <taxon>Crotonoideae</taxon>
        <taxon>Manihoteae</taxon>
        <taxon>Manihot</taxon>
    </lineage>
</organism>
<feature type="compositionally biased region" description="Polar residues" evidence="1">
    <location>
        <begin position="551"/>
        <end position="563"/>
    </location>
</feature>
<feature type="region of interest" description="Disordered" evidence="1">
    <location>
        <begin position="551"/>
        <end position="584"/>
    </location>
</feature>
<keyword evidence="5" id="KW-1185">Reference proteome</keyword>
<sequence>MASLTQGILLKLLQSMNTTTRVTGEHRFALLQVIGIVPALAGSDLWPNHGFYVQLSDSLNSTYVSLSERDTDLILSNRLQLGQFVYVERFEFDSPVPRVCGIRPIAGRHPFVGTPEPLIARISASKKDFVIQPVDNTEYSVDPIAVYLANKKCEDMPRNENKEVKSDSKIEKSSKTRQPLARRDNMMAGNDANSEENKGPDKVPQRFSSPAGAKRSVSAGKKNVAVMERDPSPAGKAKRSASPVPSKCMVPSLVAAREENRKAAREPAIIVPSRYRQPSPSRKQASPNARRASLSPGRRLSGVKVSPAVADSAGKKKIATIVAGISKVSEALVGSAKSSRKGWDETPVEHKEKGDLKKKPDLQAILRTQAALSRRLSDANSRHSNQDDDSSSNEALKCVSPEDCSDKEKPTCAALGFTMHEKKWTDGSVPLDKVSAELARLGKEAMQRRTLATTAAAEALEEAIATESLVRSLSVFSELASVSKAGNPLPSIDKFFSVYDDVVKYTAIAESVAASHSSDHAGIPTEQSKSASLWVEAALATDLEIVSLLNNKNNDPPTTLPKSLSKRQSVKASSSTASDPTVGVWTRNHGMKETVELAMKLQSEMQMWFIKFVEESLDAGFRALGECSIDGSKPLPLNFSSIAGILSQLKRVNDWLDGVVSKGDKLLAEKIEKLKRKIYGFVIQHVGTTFDNCSQVASS</sequence>
<dbReference type="InterPro" id="IPR010341">
    <property type="entry name" value="DUF936_pln"/>
</dbReference>
<dbReference type="InterPro" id="IPR049172">
    <property type="entry name" value="DUF6857_pln"/>
</dbReference>
<dbReference type="OMA" id="PRVCGIR"/>
<feature type="compositionally biased region" description="Polar residues" evidence="1">
    <location>
        <begin position="570"/>
        <end position="579"/>
    </location>
</feature>
<dbReference type="Pfam" id="PF06075">
    <property type="entry name" value="DUF936"/>
    <property type="match status" value="1"/>
</dbReference>
<evidence type="ECO:0008006" key="6">
    <source>
        <dbReference type="Google" id="ProtNLM"/>
    </source>
</evidence>
<dbReference type="InterPro" id="IPR048297">
    <property type="entry name" value="DUF936_dom_pln"/>
</dbReference>
<evidence type="ECO:0000256" key="1">
    <source>
        <dbReference type="SAM" id="MobiDB-lite"/>
    </source>
</evidence>
<evidence type="ECO:0000313" key="5">
    <source>
        <dbReference type="Proteomes" id="UP000091857"/>
    </source>
</evidence>
<dbReference type="STRING" id="3983.A0A2C9UB60"/>
<feature type="compositionally biased region" description="Basic and acidic residues" evidence="1">
    <location>
        <begin position="195"/>
        <end position="204"/>
    </location>
</feature>
<feature type="region of interest" description="Disordered" evidence="1">
    <location>
        <begin position="158"/>
        <end position="246"/>
    </location>
</feature>
<evidence type="ECO:0000259" key="2">
    <source>
        <dbReference type="Pfam" id="PF06075"/>
    </source>
</evidence>
<comment type="caution">
    <text evidence="4">The sequence shown here is derived from an EMBL/GenBank/DDBJ whole genome shotgun (WGS) entry which is preliminary data.</text>
</comment>
<dbReference type="Proteomes" id="UP000091857">
    <property type="component" value="Chromosome 16"/>
</dbReference>
<dbReference type="PANTHER" id="PTHR31928">
    <property type="entry name" value="EXPRESSED PROTEIN"/>
    <property type="match status" value="1"/>
</dbReference>
<name>A0A2C9UB60_MANES</name>
<feature type="domain" description="DUF6857" evidence="3">
    <location>
        <begin position="418"/>
        <end position="692"/>
    </location>
</feature>
<protein>
    <recommendedName>
        <fullName evidence="6">DUF936 domain-containing protein</fullName>
    </recommendedName>
</protein>
<feature type="domain" description="DUF936" evidence="2">
    <location>
        <begin position="4"/>
        <end position="119"/>
    </location>
</feature>
<dbReference type="OrthoDB" id="1918502at2759"/>
<evidence type="ECO:0000259" key="3">
    <source>
        <dbReference type="Pfam" id="PF21647"/>
    </source>
</evidence>
<dbReference type="Pfam" id="PF21647">
    <property type="entry name" value="DUF6857"/>
    <property type="match status" value="1"/>
</dbReference>
<feature type="region of interest" description="Disordered" evidence="1">
    <location>
        <begin position="259"/>
        <end position="301"/>
    </location>
</feature>
<gene>
    <name evidence="4" type="ORF">MANES_16G064600v8</name>
</gene>
<dbReference type="AlphaFoldDB" id="A0A2C9UB60"/>
<dbReference type="Gramene" id="Manes.16G064600.1.v8.1">
    <property type="protein sequence ID" value="Manes.16G064600.1.v8.1.CDS"/>
    <property type="gene ID" value="Manes.16G064600.v8.1"/>
</dbReference>
<feature type="compositionally biased region" description="Basic and acidic residues" evidence="1">
    <location>
        <begin position="158"/>
        <end position="174"/>
    </location>
</feature>
<feature type="compositionally biased region" description="Polar residues" evidence="1">
    <location>
        <begin position="276"/>
        <end position="287"/>
    </location>
</feature>
<dbReference type="EMBL" id="CM004402">
    <property type="protein sequence ID" value="OAY26660.1"/>
    <property type="molecule type" value="Genomic_DNA"/>
</dbReference>
<feature type="region of interest" description="Disordered" evidence="1">
    <location>
        <begin position="333"/>
        <end position="402"/>
    </location>
</feature>
<feature type="compositionally biased region" description="Basic and acidic residues" evidence="1">
    <location>
        <begin position="375"/>
        <end position="386"/>
    </location>
</feature>
<evidence type="ECO:0000313" key="4">
    <source>
        <dbReference type="EMBL" id="OAY26660.1"/>
    </source>
</evidence>
<dbReference type="PANTHER" id="PTHR31928:SF3">
    <property type="entry name" value="EXPRESSED PROTEIN"/>
    <property type="match status" value="1"/>
</dbReference>
<proteinExistence type="predicted"/>
<reference evidence="5" key="1">
    <citation type="journal article" date="2016" name="Nat. Biotechnol.">
        <title>Sequencing wild and cultivated cassava and related species reveals extensive interspecific hybridization and genetic diversity.</title>
        <authorList>
            <person name="Bredeson J.V."/>
            <person name="Lyons J.B."/>
            <person name="Prochnik S.E."/>
            <person name="Wu G.A."/>
            <person name="Ha C.M."/>
            <person name="Edsinger-Gonzales E."/>
            <person name="Grimwood J."/>
            <person name="Schmutz J."/>
            <person name="Rabbi I.Y."/>
            <person name="Egesi C."/>
            <person name="Nauluvula P."/>
            <person name="Lebot V."/>
            <person name="Ndunguru J."/>
            <person name="Mkamilo G."/>
            <person name="Bart R.S."/>
            <person name="Setter T.L."/>
            <person name="Gleadow R.M."/>
            <person name="Kulakow P."/>
            <person name="Ferguson M.E."/>
            <person name="Rounsley S."/>
            <person name="Rokhsar D.S."/>
        </authorList>
    </citation>
    <scope>NUCLEOTIDE SEQUENCE [LARGE SCALE GENOMIC DNA]</scope>
    <source>
        <strain evidence="5">cv. AM560-2</strain>
    </source>
</reference>
<accession>A0A2C9UB60</accession>
<feature type="compositionally biased region" description="Basic and acidic residues" evidence="1">
    <location>
        <begin position="341"/>
        <end position="361"/>
    </location>
</feature>